<name>A0A2U1LM24_ARTAN</name>
<dbReference type="GO" id="GO:0000502">
    <property type="term" value="C:proteasome complex"/>
    <property type="evidence" value="ECO:0007669"/>
    <property type="project" value="UniProtKB-KW"/>
</dbReference>
<dbReference type="OrthoDB" id="340681at2759"/>
<dbReference type="EMBL" id="PKPP01008693">
    <property type="protein sequence ID" value="PWA50021.1"/>
    <property type="molecule type" value="Genomic_DNA"/>
</dbReference>
<comment type="caution">
    <text evidence="1">The sequence shown here is derived from an EMBL/GenBank/DDBJ whole genome shotgun (WGS) entry which is preliminary data.</text>
</comment>
<dbReference type="AlphaFoldDB" id="A0A2U1LM24"/>
<dbReference type="STRING" id="35608.A0A2U1LM24"/>
<dbReference type="Proteomes" id="UP000245207">
    <property type="component" value="Unassembled WGS sequence"/>
</dbReference>
<keyword evidence="2" id="KW-1185">Reference proteome</keyword>
<sequence length="181" mass="20569">MFAVYNLKRVLQQVSVKPGTSEVEVEMYVQVDSENYDDVDGDKALPKQENVVGHSERLRNHWGLIGLHNFNANWAESFFNLVINDSLLDADSSDSLSETSLLLYFYYSLSYELTDILSEINGANLLALLRVATLWHDEFGQISDGLISDGFSTESLPTDFRRESYQQISDAFFQSVFPTNF</sequence>
<protein>
    <submittedName>
        <fullName evidence="1">Proteasome component (PCI) domain-containing protein</fullName>
    </submittedName>
</protein>
<reference evidence="1 2" key="1">
    <citation type="journal article" date="2018" name="Mol. Plant">
        <title>The genome of Artemisia annua provides insight into the evolution of Asteraceae family and artemisinin biosynthesis.</title>
        <authorList>
            <person name="Shen Q."/>
            <person name="Zhang L."/>
            <person name="Liao Z."/>
            <person name="Wang S."/>
            <person name="Yan T."/>
            <person name="Shi P."/>
            <person name="Liu M."/>
            <person name="Fu X."/>
            <person name="Pan Q."/>
            <person name="Wang Y."/>
            <person name="Lv Z."/>
            <person name="Lu X."/>
            <person name="Zhang F."/>
            <person name="Jiang W."/>
            <person name="Ma Y."/>
            <person name="Chen M."/>
            <person name="Hao X."/>
            <person name="Li L."/>
            <person name="Tang Y."/>
            <person name="Lv G."/>
            <person name="Zhou Y."/>
            <person name="Sun X."/>
            <person name="Brodelius P.E."/>
            <person name="Rose J.K.C."/>
            <person name="Tang K."/>
        </authorList>
    </citation>
    <scope>NUCLEOTIDE SEQUENCE [LARGE SCALE GENOMIC DNA]</scope>
    <source>
        <strain evidence="2">cv. Huhao1</strain>
        <tissue evidence="1">Leaf</tissue>
    </source>
</reference>
<gene>
    <name evidence="1" type="ORF">CTI12_AA475000</name>
</gene>
<evidence type="ECO:0000313" key="2">
    <source>
        <dbReference type="Proteomes" id="UP000245207"/>
    </source>
</evidence>
<evidence type="ECO:0000313" key="1">
    <source>
        <dbReference type="EMBL" id="PWA50021.1"/>
    </source>
</evidence>
<accession>A0A2U1LM24</accession>
<organism evidence="1 2">
    <name type="scientific">Artemisia annua</name>
    <name type="common">Sweet wormwood</name>
    <dbReference type="NCBI Taxonomy" id="35608"/>
    <lineage>
        <taxon>Eukaryota</taxon>
        <taxon>Viridiplantae</taxon>
        <taxon>Streptophyta</taxon>
        <taxon>Embryophyta</taxon>
        <taxon>Tracheophyta</taxon>
        <taxon>Spermatophyta</taxon>
        <taxon>Magnoliopsida</taxon>
        <taxon>eudicotyledons</taxon>
        <taxon>Gunneridae</taxon>
        <taxon>Pentapetalae</taxon>
        <taxon>asterids</taxon>
        <taxon>campanulids</taxon>
        <taxon>Asterales</taxon>
        <taxon>Asteraceae</taxon>
        <taxon>Asteroideae</taxon>
        <taxon>Anthemideae</taxon>
        <taxon>Artemisiinae</taxon>
        <taxon>Artemisia</taxon>
    </lineage>
</organism>
<proteinExistence type="predicted"/>
<keyword evidence="1" id="KW-0647">Proteasome</keyword>